<dbReference type="SUPFAM" id="SSF49899">
    <property type="entry name" value="Concanavalin A-like lectins/glucanases"/>
    <property type="match status" value="1"/>
</dbReference>
<dbReference type="Gene3D" id="2.60.40.1800">
    <property type="match status" value="4"/>
</dbReference>
<dbReference type="SUPFAM" id="SSF49265">
    <property type="entry name" value="Fibronectin type III"/>
    <property type="match status" value="1"/>
</dbReference>
<proteinExistence type="predicted"/>
<dbReference type="InterPro" id="IPR013320">
    <property type="entry name" value="ConA-like_dom_sf"/>
</dbReference>
<dbReference type="Proteomes" id="UP000248553">
    <property type="component" value="Unassembled WGS sequence"/>
</dbReference>
<evidence type="ECO:0000256" key="2">
    <source>
        <dbReference type="SAM" id="SignalP"/>
    </source>
</evidence>
<evidence type="ECO:0000313" key="5">
    <source>
        <dbReference type="Proteomes" id="UP000248553"/>
    </source>
</evidence>
<dbReference type="Pfam" id="PF13385">
    <property type="entry name" value="Laminin_G_3"/>
    <property type="match status" value="1"/>
</dbReference>
<dbReference type="InterPro" id="IPR036116">
    <property type="entry name" value="FN3_sf"/>
</dbReference>
<name>A0A328BSC0_9BACT</name>
<evidence type="ECO:0000256" key="1">
    <source>
        <dbReference type="SAM" id="MobiDB-lite"/>
    </source>
</evidence>
<keyword evidence="2" id="KW-0732">Signal</keyword>
<evidence type="ECO:0000259" key="3">
    <source>
        <dbReference type="PROSITE" id="PS50853"/>
    </source>
</evidence>
<dbReference type="GO" id="GO:0004553">
    <property type="term" value="F:hydrolase activity, hydrolyzing O-glycosyl compounds"/>
    <property type="evidence" value="ECO:0007669"/>
    <property type="project" value="UniProtKB-ARBA"/>
</dbReference>
<organism evidence="4 5">
    <name type="scientific">Hymenobacter edaphi</name>
    <dbReference type="NCBI Taxonomy" id="2211146"/>
    <lineage>
        <taxon>Bacteria</taxon>
        <taxon>Pseudomonadati</taxon>
        <taxon>Bacteroidota</taxon>
        <taxon>Cytophagia</taxon>
        <taxon>Cytophagales</taxon>
        <taxon>Hymenobacteraceae</taxon>
        <taxon>Hymenobacter</taxon>
    </lineage>
</organism>
<dbReference type="InterPro" id="IPR044016">
    <property type="entry name" value="Big_13"/>
</dbReference>
<gene>
    <name evidence="4" type="ORF">DLM85_08015</name>
</gene>
<dbReference type="GO" id="GO:0005975">
    <property type="term" value="P:carbohydrate metabolic process"/>
    <property type="evidence" value="ECO:0007669"/>
    <property type="project" value="UniProtKB-ARBA"/>
</dbReference>
<dbReference type="Gene3D" id="2.60.40.1290">
    <property type="match status" value="1"/>
</dbReference>
<dbReference type="OrthoDB" id="9801383at2"/>
<comment type="caution">
    <text evidence="4">The sequence shown here is derived from an EMBL/GenBank/DDBJ whole genome shotgun (WGS) entry which is preliminary data.</text>
</comment>
<dbReference type="InterPro" id="IPR003961">
    <property type="entry name" value="FN3_dom"/>
</dbReference>
<accession>A0A328BSC0</accession>
<feature type="domain" description="Fibronectin type-III" evidence="3">
    <location>
        <begin position="612"/>
        <end position="717"/>
    </location>
</feature>
<feature type="region of interest" description="Disordered" evidence="1">
    <location>
        <begin position="788"/>
        <end position="807"/>
    </location>
</feature>
<feature type="region of interest" description="Disordered" evidence="1">
    <location>
        <begin position="812"/>
        <end position="832"/>
    </location>
</feature>
<protein>
    <recommendedName>
        <fullName evidence="3">Fibronectin type-III domain-containing protein</fullName>
    </recommendedName>
</protein>
<feature type="region of interest" description="Disordered" evidence="1">
    <location>
        <begin position="654"/>
        <end position="673"/>
    </location>
</feature>
<feature type="region of interest" description="Disordered" evidence="1">
    <location>
        <begin position="533"/>
        <end position="561"/>
    </location>
</feature>
<feature type="signal peptide" evidence="2">
    <location>
        <begin position="1"/>
        <end position="22"/>
    </location>
</feature>
<dbReference type="Pfam" id="PF19077">
    <property type="entry name" value="Big_13"/>
    <property type="match status" value="2"/>
</dbReference>
<reference evidence="5" key="1">
    <citation type="submission" date="2018-05" db="EMBL/GenBank/DDBJ databases">
        <authorList>
            <person name="Nie L."/>
        </authorList>
    </citation>
    <scope>NUCLEOTIDE SEQUENCE [LARGE SCALE GENOMIC DNA]</scope>
    <source>
        <strain evidence="5">NL</strain>
    </source>
</reference>
<keyword evidence="5" id="KW-1185">Reference proteome</keyword>
<sequence>MQTFLRYLLLLPLLLAGWSSQAQTRDELQKESFEGTNWPTGSQVDVANTTIYTTATTGSNEAYFRRSSNSTLTGDAPGWTGTGIVNPSGIDGTFYWIGEDVQGVPNPLSNRNATPRKSGKVTLLPVSVAGYGSLKVAFTLMLGRSTRLFDRMERDDTLQVQVRFNNTGAWTTIGQFVGDKISGGYWRQDANRNGFTGQDNTNEPAIYDASDASSPTVGSTLTEYSFDVIGSGSTMQTRIVAAQYNGSEEFAFDNIRVSGVLSNNSIPVLSIESANLVYTEGDPATAVTTSLTVTDANDANMASAQVSISQNFIPSEDRLTYTSQFGITGTPDNATGVLNLTGTATKAQYETVLKSVRYQNIDNVDPIGGARKIRFTVTDPAGATSTPVERTIDVIPTLLTASMPYQEDLETDGEGTRYTSNDGLMANGRAFIRTNVASEPNGQWHASGFPATTITGINNSYYWWVSGTSIYSGGTGTFITRQTNTAGYINLNFSVKLAASNNVWERNGLVKVYYRLGGSSGTWVPLISFRSTDQSTTSNSTTGNLARDADPNTTTGAPAGAQLTPALTTYSAALPASANGQLVDFRIDATSVSSDGVGEVIAFDNLQLTGTPVVAPTVTTATPGSVTTTSAVLGGDVTADGGATVTGRGVVYSSTDNTPTIGEGGVTQDTNGNGTGTFSEAISGLTPGTRYYVAAYATNSVGTSYGSVLQFVTTPNAPVVLTPPNGALTNDNTPIYSGTALANSTVAVIVDGTSAGTATATAAGNWSFTPTTPLAEGSHTVRATASINGSAQSASSNTNTFIVDTTPPAAPVVTAPANGSSTSSTTPTYSGTAEANSTVTVIVDGSSIGTTTATAGGSWSLTQPTALAQGGHTVRATATDVSGNVSPSSNTNTFVVDTTRPAVAISSTAGASGSTTTTSPIPFTVTFSENVSGFVAGDVTVSNGSITGGVVNGASPGTVFTFTVTPTTPGTATTVNVPANVAQDAASNFNTAAPAPYSITYNQPNTTVVSVTRLTPNPTATATVSYRVVFASSVTGVTTSNFSVTSNTGASVSSVSGSGTAYTVVVNTGTGNGVLTLNVQNSSGISPTVTNVPYTSGEQYSITKNFAAAPTLRIQAAGSASGNGDVTAFVDVVQVLQSGTSTVVANGLQNGSFETNNVPANGFRKASDAVAVVAAPWSFTGTSGVARYGSLFDSQVAGHTQPLPPNGDAVALIQSAGDNNASISQNLAVPTGSYQVNFQTAQRYYTAVDQRLNVFVNDVFVGSIQPNNTATYESFTSASFSVTAPALTATVSSSAAASGGTTGTSPIPFSVSFSQSVGTSFTAADVTVTGGSVVSASFSGSGAGPYTFNVTPATPGSATTVSVGAGVAQDANNTLNSASNSYSVTFVRTAAPTVVAPANGTTVASNLPTYSGTAPAGSTVTVYVDATSRGTTTADGSGNWTLVHPSNQPLAVGGHTVYATAQLSGQGVSLNSNTNNFVVPNPATYTSSTTDQLNTDRVAAGSTNQEILRVAVVIGGGNDNPLSAQSFSFTTGGSTTPADIAAARVYYTGTSGTFATTTQFGSAVSNPNGSFTIAGTQQLALGTNYFFLVYDVAANATNGNLLDATVPSLTVGGTAYAPTVTNPAGNRRIIKTDRVAGTALRFAGDNTAGYVNFSSSPTQAPTLSGAYTQSVWIKPAIGTGSETYYVLGNGTGNGAAPYIYVTGNGRLGAGFGTGSATVNRQTSPQLVTANQWHHVVATYTGSALIVYLNGVPEINFATGNGPAANRVNFIGNVGTSTTANNFPGDIDEVSQWTKTLTQTEARLLRHLTLSGAEDGLVSYLQFNDSGPSTTDVVSGAVGALTGATRVTSTAPVGFGTSSLQAVSANGTVTFPGTNAAINFTGVSGSFEVTVARLDGRPQGIQPSGLAHYYTPAYWIINQYGTGSFANAAVTYTLSATDISPADAASPTTTLRLLKRASNSDGAFDAPIAATAANASGTVTFNLTSFSQTVIGTLGTSPLPVTLVDFTAERQGEDALIKWATSQEKNNAYFAVESSVDGREFSVVERRTGQGNSTSRHDYQVTDRNLSRYGAALVYYRLRQVDFDGTTTYSDLRTVRVPGPVKPQLALYPNPARTAVKLTGAGAGTGIQVFDAVGRLVLSTRADASGAAQLTLPDTLPTGVYVVRAGSQAQRLVVE</sequence>
<dbReference type="PROSITE" id="PS50853">
    <property type="entry name" value="FN3"/>
    <property type="match status" value="1"/>
</dbReference>
<feature type="chain" id="PRO_5016261366" description="Fibronectin type-III domain-containing protein" evidence="2">
    <location>
        <begin position="23"/>
        <end position="2174"/>
    </location>
</feature>
<feature type="compositionally biased region" description="Low complexity" evidence="1">
    <location>
        <begin position="533"/>
        <end position="542"/>
    </location>
</feature>
<feature type="compositionally biased region" description="Polar residues" evidence="1">
    <location>
        <begin position="788"/>
        <end position="803"/>
    </location>
</feature>
<dbReference type="Gene3D" id="2.60.120.200">
    <property type="match status" value="1"/>
</dbReference>
<dbReference type="EMBL" id="QHKM01000002">
    <property type="protein sequence ID" value="RAK67978.1"/>
    <property type="molecule type" value="Genomic_DNA"/>
</dbReference>
<dbReference type="NCBIfam" id="NF033510">
    <property type="entry name" value="Ca_tandemer"/>
    <property type="match status" value="3"/>
</dbReference>
<dbReference type="Gene3D" id="2.60.120.260">
    <property type="entry name" value="Galactose-binding domain-like"/>
    <property type="match status" value="1"/>
</dbReference>
<evidence type="ECO:0000313" key="4">
    <source>
        <dbReference type="EMBL" id="RAK67978.1"/>
    </source>
</evidence>